<feature type="non-terminal residue" evidence="2">
    <location>
        <position position="1"/>
    </location>
</feature>
<dbReference type="InterPro" id="IPR029774">
    <property type="entry name" value="CSAP"/>
</dbReference>
<proteinExistence type="evidence at transcript level"/>
<dbReference type="EMBL" id="GFAC01004708">
    <property type="protein sequence ID" value="JAT94480.1"/>
    <property type="molecule type" value="mRNA"/>
</dbReference>
<dbReference type="PANTHER" id="PTHR31022">
    <property type="entry name" value="CENTRIOLE, CILIA AND SPINDLE-ASSOCIATED PROTEIN"/>
    <property type="match status" value="1"/>
</dbReference>
<dbReference type="Pfam" id="PF15748">
    <property type="entry name" value="CCSAP"/>
    <property type="match status" value="1"/>
</dbReference>
<sequence>CAHTSPTKVRQKRLQLAAEAAAAKAIDDADAPMGDGSCCDDRRRGIPLSPVAAAAASRTMDVVDSRLLAAPPGIHTATQTALPARKDKAVQTVPAEIARLPRISEDHRQRNRARNRVSPRRGPNHCQHCFTLWGAPFENFGSGEEVDTIGAKRTFNVTASTIEVHPSALAAMRQRQRSPTPSPVRRKTYRPERPHSAPPKDRRLWISEYRDQYK</sequence>
<evidence type="ECO:0000256" key="1">
    <source>
        <dbReference type="SAM" id="MobiDB-lite"/>
    </source>
</evidence>
<evidence type="ECO:0000313" key="2">
    <source>
        <dbReference type="EMBL" id="JAT94480.1"/>
    </source>
</evidence>
<dbReference type="GO" id="GO:0008017">
    <property type="term" value="F:microtubule binding"/>
    <property type="evidence" value="ECO:0007669"/>
    <property type="project" value="TreeGrafter"/>
</dbReference>
<dbReference type="PANTHER" id="PTHR31022:SF4">
    <property type="entry name" value="CENTRIOLE, CILIA AND SPINDLE-ASSOCIATED PROTEIN"/>
    <property type="match status" value="1"/>
</dbReference>
<dbReference type="GO" id="GO:0036064">
    <property type="term" value="C:ciliary basal body"/>
    <property type="evidence" value="ECO:0007669"/>
    <property type="project" value="TreeGrafter"/>
</dbReference>
<protein>
    <submittedName>
        <fullName evidence="2">Uncharacterized protein</fullName>
    </submittedName>
</protein>
<dbReference type="GO" id="GO:1901673">
    <property type="term" value="P:regulation of mitotic spindle assembly"/>
    <property type="evidence" value="ECO:0007669"/>
    <property type="project" value="TreeGrafter"/>
</dbReference>
<dbReference type="AlphaFoldDB" id="A0A1E1X5D0"/>
<dbReference type="GO" id="GO:0005819">
    <property type="term" value="C:spindle"/>
    <property type="evidence" value="ECO:0007669"/>
    <property type="project" value="TreeGrafter"/>
</dbReference>
<reference evidence="2" key="1">
    <citation type="journal article" date="2017" name="Front. Cell. Infect. Microbiol.">
        <title>The Distinct Transcriptional Response of the Midgut of Amblyomma sculptum and Amblyomma aureolatum Ticks to Rickettsia rickettsii Correlates to Their Differences in Susceptibility to Infection.</title>
        <authorList>
            <person name="Martins L.A."/>
            <person name="Galletti M.F.B.M."/>
            <person name="Ribeiro J.M."/>
            <person name="Fujita A."/>
            <person name="Costa F.B."/>
            <person name="Labruna M.B."/>
            <person name="Daffre S."/>
            <person name="Fogaca A.C."/>
        </authorList>
    </citation>
    <scope>NUCLEOTIDE SEQUENCE</scope>
</reference>
<dbReference type="GO" id="GO:0005814">
    <property type="term" value="C:centriole"/>
    <property type="evidence" value="ECO:0007669"/>
    <property type="project" value="TreeGrafter"/>
</dbReference>
<feature type="compositionally biased region" description="Basic and acidic residues" evidence="1">
    <location>
        <begin position="189"/>
        <end position="214"/>
    </location>
</feature>
<dbReference type="GO" id="GO:0035869">
    <property type="term" value="C:ciliary transition zone"/>
    <property type="evidence" value="ECO:0007669"/>
    <property type="project" value="TreeGrafter"/>
</dbReference>
<name>A0A1E1X5D0_9ACAR</name>
<feature type="region of interest" description="Disordered" evidence="1">
    <location>
        <begin position="167"/>
        <end position="214"/>
    </location>
</feature>
<organism evidence="2">
    <name type="scientific">Amblyomma aureolatum</name>
    <dbReference type="NCBI Taxonomy" id="187763"/>
    <lineage>
        <taxon>Eukaryota</taxon>
        <taxon>Metazoa</taxon>
        <taxon>Ecdysozoa</taxon>
        <taxon>Arthropoda</taxon>
        <taxon>Chelicerata</taxon>
        <taxon>Arachnida</taxon>
        <taxon>Acari</taxon>
        <taxon>Parasitiformes</taxon>
        <taxon>Ixodida</taxon>
        <taxon>Ixodoidea</taxon>
        <taxon>Ixodidae</taxon>
        <taxon>Amblyomminae</taxon>
        <taxon>Amblyomma</taxon>
    </lineage>
</organism>
<accession>A0A1E1X5D0</accession>